<organism evidence="1">
    <name type="scientific">bioreactor metagenome</name>
    <dbReference type="NCBI Taxonomy" id="1076179"/>
    <lineage>
        <taxon>unclassified sequences</taxon>
        <taxon>metagenomes</taxon>
        <taxon>ecological metagenomes</taxon>
    </lineage>
</organism>
<accession>A0A645CXA0</accession>
<name>A0A645CXA0_9ZZZZ</name>
<comment type="caution">
    <text evidence="1">The sequence shown here is derived from an EMBL/GenBank/DDBJ whole genome shotgun (WGS) entry which is preliminary data.</text>
</comment>
<protein>
    <submittedName>
        <fullName evidence="1">Uncharacterized protein</fullName>
    </submittedName>
</protein>
<dbReference type="EMBL" id="VSSQ01030832">
    <property type="protein sequence ID" value="MPM81503.1"/>
    <property type="molecule type" value="Genomic_DNA"/>
</dbReference>
<evidence type="ECO:0000313" key="1">
    <source>
        <dbReference type="EMBL" id="MPM81503.1"/>
    </source>
</evidence>
<reference evidence="1" key="1">
    <citation type="submission" date="2019-08" db="EMBL/GenBank/DDBJ databases">
        <authorList>
            <person name="Kucharzyk K."/>
            <person name="Murdoch R.W."/>
            <person name="Higgins S."/>
            <person name="Loffler F."/>
        </authorList>
    </citation>
    <scope>NUCLEOTIDE SEQUENCE</scope>
</reference>
<gene>
    <name evidence="1" type="ORF">SDC9_128556</name>
</gene>
<dbReference type="AlphaFoldDB" id="A0A645CXA0"/>
<proteinExistence type="predicted"/>
<sequence>MFPILVFTIDHDDPSQPIISGIRMGKLENSVDGTQQNRDGQWQRLSGSSGKNGWIFGCGRFSEFFETRQYIETHQR</sequence>